<dbReference type="InterPro" id="IPR001179">
    <property type="entry name" value="PPIase_FKBP_dom"/>
</dbReference>
<dbReference type="Gene3D" id="3.10.50.40">
    <property type="match status" value="1"/>
</dbReference>
<dbReference type="RefSeq" id="WP_047753666.1">
    <property type="nucleotide sequence ID" value="NZ_CAJUHA010000002.1"/>
</dbReference>
<dbReference type="GO" id="GO:0003755">
    <property type="term" value="F:peptidyl-prolyl cis-trans isomerase activity"/>
    <property type="evidence" value="ECO:0007669"/>
    <property type="project" value="UniProtKB-UniRule"/>
</dbReference>
<protein>
    <recommendedName>
        <fullName evidence="10">Peptidyl-prolyl cis-trans isomerase</fullName>
        <ecNumber evidence="10">5.2.1.8</ecNumber>
    </recommendedName>
</protein>
<dbReference type="PANTHER" id="PTHR47861:SF3">
    <property type="entry name" value="FKBP-TYPE PEPTIDYL-PROLYL CIS-TRANS ISOMERASE SLYD"/>
    <property type="match status" value="1"/>
</dbReference>
<dbReference type="Proteomes" id="UP000035159">
    <property type="component" value="Chromosome"/>
</dbReference>
<keyword evidence="4" id="KW-0963">Cytoplasm</keyword>
<evidence type="ECO:0000313" key="12">
    <source>
        <dbReference type="EMBL" id="AKI96531.1"/>
    </source>
</evidence>
<evidence type="ECO:0000256" key="5">
    <source>
        <dbReference type="ARBA" id="ARBA00023110"/>
    </source>
</evidence>
<keyword evidence="7 9" id="KW-0413">Isomerase</keyword>
<keyword evidence="6" id="KW-0143">Chaperone</keyword>
<reference evidence="12 13" key="1">
    <citation type="submission" date="2015-04" db="EMBL/GenBank/DDBJ databases">
        <title>Complete Genome Sequence of Kosmotoga pacifica SLHLJ1.</title>
        <authorList>
            <person name="Jiang L.J."/>
            <person name="Shao Z.Z."/>
            <person name="Jebbar M."/>
        </authorList>
    </citation>
    <scope>NUCLEOTIDE SEQUENCE [LARGE SCALE GENOMIC DNA]</scope>
    <source>
        <strain evidence="12 13">SLHLJ1</strain>
    </source>
</reference>
<dbReference type="GO" id="GO:0042026">
    <property type="term" value="P:protein refolding"/>
    <property type="evidence" value="ECO:0007669"/>
    <property type="project" value="UniProtKB-ARBA"/>
</dbReference>
<feature type="domain" description="PPIase FKBP-type" evidence="11">
    <location>
        <begin position="7"/>
        <end position="88"/>
    </location>
</feature>
<evidence type="ECO:0000256" key="8">
    <source>
        <dbReference type="ARBA" id="ARBA00037071"/>
    </source>
</evidence>
<gene>
    <name evidence="12" type="ORF">IX53_00370</name>
</gene>
<dbReference type="EC" id="5.2.1.8" evidence="10"/>
<dbReference type="OrthoDB" id="280278at2"/>
<dbReference type="AlphaFoldDB" id="A0A0G2Z8Y3"/>
<comment type="catalytic activity">
    <reaction evidence="1 9 10">
        <text>[protein]-peptidylproline (omega=180) = [protein]-peptidylproline (omega=0)</text>
        <dbReference type="Rhea" id="RHEA:16237"/>
        <dbReference type="Rhea" id="RHEA-COMP:10747"/>
        <dbReference type="Rhea" id="RHEA-COMP:10748"/>
        <dbReference type="ChEBI" id="CHEBI:83833"/>
        <dbReference type="ChEBI" id="CHEBI:83834"/>
        <dbReference type="EC" id="5.2.1.8"/>
    </reaction>
</comment>
<evidence type="ECO:0000259" key="11">
    <source>
        <dbReference type="PROSITE" id="PS50059"/>
    </source>
</evidence>
<sequence length="143" mass="15777">MRNVEKGNTVRVHYTGKLENGGIFDSSINRSPLEFTVGAGQVIAGFDRAVIGMKVGDKKTITIPYQDAYGPHRDELVFTFSRETIPENFEPEVGQRLQLVTDDGRSVNVTVVEVTDTDVTLDANHPLAGKNLVFEIELVEILS</sequence>
<evidence type="ECO:0000256" key="7">
    <source>
        <dbReference type="ARBA" id="ARBA00023235"/>
    </source>
</evidence>
<comment type="function">
    <text evidence="8">Also involved in hydrogenase metallocenter assembly, probably by participating in the nickel insertion step. This function in hydrogenase biosynthesis requires chaperone activity and the presence of the metal-binding domain, but not PPIase activity.</text>
</comment>
<evidence type="ECO:0000256" key="10">
    <source>
        <dbReference type="RuleBase" id="RU003915"/>
    </source>
</evidence>
<keyword evidence="13" id="KW-1185">Reference proteome</keyword>
<evidence type="ECO:0000256" key="3">
    <source>
        <dbReference type="ARBA" id="ARBA00006577"/>
    </source>
</evidence>
<dbReference type="STRING" id="1330330.IX53_00370"/>
<evidence type="ECO:0000256" key="2">
    <source>
        <dbReference type="ARBA" id="ARBA00004496"/>
    </source>
</evidence>
<comment type="subcellular location">
    <subcellularLocation>
        <location evidence="2">Cytoplasm</location>
    </subcellularLocation>
</comment>
<dbReference type="GO" id="GO:0005737">
    <property type="term" value="C:cytoplasm"/>
    <property type="evidence" value="ECO:0007669"/>
    <property type="project" value="UniProtKB-SubCell"/>
</dbReference>
<dbReference type="Pfam" id="PF00254">
    <property type="entry name" value="FKBP_C"/>
    <property type="match status" value="1"/>
</dbReference>
<evidence type="ECO:0000313" key="13">
    <source>
        <dbReference type="Proteomes" id="UP000035159"/>
    </source>
</evidence>
<dbReference type="InterPro" id="IPR046357">
    <property type="entry name" value="PPIase_dom_sf"/>
</dbReference>
<name>A0A0G2Z8Y3_9BACT</name>
<dbReference type="SUPFAM" id="SSF54534">
    <property type="entry name" value="FKBP-like"/>
    <property type="match status" value="1"/>
</dbReference>
<dbReference type="PATRIC" id="fig|1330330.3.peg.71"/>
<evidence type="ECO:0000256" key="9">
    <source>
        <dbReference type="PROSITE-ProRule" id="PRU00277"/>
    </source>
</evidence>
<evidence type="ECO:0000256" key="4">
    <source>
        <dbReference type="ARBA" id="ARBA00022490"/>
    </source>
</evidence>
<evidence type="ECO:0000256" key="1">
    <source>
        <dbReference type="ARBA" id="ARBA00000971"/>
    </source>
</evidence>
<keyword evidence="5 9" id="KW-0697">Rotamase</keyword>
<organism evidence="12 13">
    <name type="scientific">Kosmotoga pacifica</name>
    <dbReference type="NCBI Taxonomy" id="1330330"/>
    <lineage>
        <taxon>Bacteria</taxon>
        <taxon>Thermotogati</taxon>
        <taxon>Thermotogota</taxon>
        <taxon>Thermotogae</taxon>
        <taxon>Kosmotogales</taxon>
        <taxon>Kosmotogaceae</taxon>
        <taxon>Kosmotoga</taxon>
    </lineage>
</organism>
<dbReference type="EMBL" id="CP011232">
    <property type="protein sequence ID" value="AKI96531.1"/>
    <property type="molecule type" value="Genomic_DNA"/>
</dbReference>
<dbReference type="PROSITE" id="PS50059">
    <property type="entry name" value="FKBP_PPIASE"/>
    <property type="match status" value="1"/>
</dbReference>
<accession>A0A0G2Z8Y3</accession>
<dbReference type="PANTHER" id="PTHR47861">
    <property type="entry name" value="FKBP-TYPE PEPTIDYL-PROLYL CIS-TRANS ISOMERASE SLYD"/>
    <property type="match status" value="1"/>
</dbReference>
<dbReference type="KEGG" id="kpf:IX53_00370"/>
<evidence type="ECO:0000256" key="6">
    <source>
        <dbReference type="ARBA" id="ARBA00023186"/>
    </source>
</evidence>
<comment type="similarity">
    <text evidence="3 10">Belongs to the FKBP-type PPIase family.</text>
</comment>
<proteinExistence type="inferred from homology"/>